<dbReference type="PANTHER" id="PTHR43861:SF1">
    <property type="entry name" value="TRANS-ACONITATE 2-METHYLTRANSFERASE"/>
    <property type="match status" value="1"/>
</dbReference>
<keyword evidence="1 4" id="KW-0489">Methyltransferase</keyword>
<name>A3VDZ3_9RHOB</name>
<dbReference type="InterPro" id="IPR029063">
    <property type="entry name" value="SAM-dependent_MTases_sf"/>
</dbReference>
<dbReference type="PANTHER" id="PTHR43861">
    <property type="entry name" value="TRANS-ACONITATE 2-METHYLTRANSFERASE-RELATED"/>
    <property type="match status" value="1"/>
</dbReference>
<reference evidence="4 5" key="1">
    <citation type="journal article" date="2010" name="J. Bacteriol.">
        <title>Genome sequences of Pelagibaca bermudensis HTCC2601T and Maritimibacter alkaliphilus HTCC2654T, the type strains of two marine Roseobacter genera.</title>
        <authorList>
            <person name="Thrash J.C."/>
            <person name="Cho J.C."/>
            <person name="Ferriera S."/>
            <person name="Johnson J."/>
            <person name="Vergin K.L."/>
            <person name="Giovannoni S.J."/>
        </authorList>
    </citation>
    <scope>NUCLEOTIDE SEQUENCE [LARGE SCALE GENOMIC DNA]</scope>
    <source>
        <strain evidence="4 5">HTCC2654</strain>
    </source>
</reference>
<dbReference type="EMBL" id="AAMT01000004">
    <property type="protein sequence ID" value="EAQ13732.1"/>
    <property type="molecule type" value="Genomic_DNA"/>
</dbReference>
<evidence type="ECO:0000259" key="3">
    <source>
        <dbReference type="Pfam" id="PF13649"/>
    </source>
</evidence>
<dbReference type="GO" id="GO:0008168">
    <property type="term" value="F:methyltransferase activity"/>
    <property type="evidence" value="ECO:0007669"/>
    <property type="project" value="UniProtKB-KW"/>
</dbReference>
<sequence>MRDGQDFARRSNAFWTCGKFRPLLARMRPDDILPTYDRVARGFARSRDRTLFERRWLDRALNHAPGRRVLDLGCGPGKPIAAYLQERNGEVTGVDGAGSMLVLFRDNLPRARAVHADMRGLDLGETFDLILAWNSMFHLSADDQRGMFATFAAHARPRTALLFTTGPAAGEAMGRVEGESVYHASLDPDEYRKLLNENGFDEVAFVPEDPTCNGHSVWLAQYRGLNA</sequence>
<keyword evidence="2 4" id="KW-0808">Transferase</keyword>
<protein>
    <submittedName>
        <fullName evidence="4">Putative methyltransferase</fullName>
    </submittedName>
</protein>
<evidence type="ECO:0000256" key="2">
    <source>
        <dbReference type="ARBA" id="ARBA00022679"/>
    </source>
</evidence>
<gene>
    <name evidence="4" type="ORF">RB2654_03424</name>
</gene>
<evidence type="ECO:0000313" key="4">
    <source>
        <dbReference type="EMBL" id="EAQ13732.1"/>
    </source>
</evidence>
<dbReference type="Gene3D" id="3.40.50.150">
    <property type="entry name" value="Vaccinia Virus protein VP39"/>
    <property type="match status" value="1"/>
</dbReference>
<accession>A3VDZ3</accession>
<dbReference type="STRING" id="314271.RB2654_03424"/>
<dbReference type="GO" id="GO:0032259">
    <property type="term" value="P:methylation"/>
    <property type="evidence" value="ECO:0007669"/>
    <property type="project" value="UniProtKB-KW"/>
</dbReference>
<proteinExistence type="predicted"/>
<dbReference type="Pfam" id="PF13649">
    <property type="entry name" value="Methyltransf_25"/>
    <property type="match status" value="1"/>
</dbReference>
<dbReference type="AlphaFoldDB" id="A3VDZ3"/>
<feature type="domain" description="Methyltransferase" evidence="3">
    <location>
        <begin position="69"/>
        <end position="157"/>
    </location>
</feature>
<dbReference type="Proteomes" id="UP000002931">
    <property type="component" value="Unassembled WGS sequence"/>
</dbReference>
<dbReference type="HOGENOM" id="CLU_060397_3_1_5"/>
<dbReference type="SUPFAM" id="SSF53335">
    <property type="entry name" value="S-adenosyl-L-methionine-dependent methyltransferases"/>
    <property type="match status" value="1"/>
</dbReference>
<dbReference type="InterPro" id="IPR041698">
    <property type="entry name" value="Methyltransf_25"/>
</dbReference>
<organism evidence="4 5">
    <name type="scientific">Maritimibacter alkaliphilus HTCC2654</name>
    <dbReference type="NCBI Taxonomy" id="314271"/>
    <lineage>
        <taxon>Bacteria</taxon>
        <taxon>Pseudomonadati</taxon>
        <taxon>Pseudomonadota</taxon>
        <taxon>Alphaproteobacteria</taxon>
        <taxon>Rhodobacterales</taxon>
        <taxon>Roseobacteraceae</taxon>
        <taxon>Maritimibacter</taxon>
    </lineage>
</organism>
<comment type="caution">
    <text evidence="4">The sequence shown here is derived from an EMBL/GenBank/DDBJ whole genome shotgun (WGS) entry which is preliminary data.</text>
</comment>
<keyword evidence="5" id="KW-1185">Reference proteome</keyword>
<dbReference type="eggNOG" id="COG4106">
    <property type="taxonomic scope" value="Bacteria"/>
</dbReference>
<evidence type="ECO:0000256" key="1">
    <source>
        <dbReference type="ARBA" id="ARBA00022603"/>
    </source>
</evidence>
<evidence type="ECO:0000313" key="5">
    <source>
        <dbReference type="Proteomes" id="UP000002931"/>
    </source>
</evidence>
<dbReference type="CDD" id="cd02440">
    <property type="entry name" value="AdoMet_MTases"/>
    <property type="match status" value="1"/>
</dbReference>